<accession>A0A2S6HBJ4</accession>
<evidence type="ECO:0000259" key="2">
    <source>
        <dbReference type="Pfam" id="PF20766"/>
    </source>
</evidence>
<dbReference type="AlphaFoldDB" id="A0A2S6HBJ4"/>
<feature type="domain" description="DUF447" evidence="2">
    <location>
        <begin position="127"/>
        <end position="178"/>
    </location>
</feature>
<dbReference type="RefSeq" id="WP_258076075.1">
    <property type="nucleotide sequence ID" value="NZ_PTIZ01000007.1"/>
</dbReference>
<organism evidence="3 4">
    <name type="scientific">Methylobacter tundripaludum</name>
    <dbReference type="NCBI Taxonomy" id="173365"/>
    <lineage>
        <taxon>Bacteria</taxon>
        <taxon>Pseudomonadati</taxon>
        <taxon>Pseudomonadota</taxon>
        <taxon>Gammaproteobacteria</taxon>
        <taxon>Methylococcales</taxon>
        <taxon>Methylococcaceae</taxon>
        <taxon>Methylobacter</taxon>
    </lineage>
</organism>
<dbReference type="EMBL" id="PTIZ01000007">
    <property type="protein sequence ID" value="PPK74830.1"/>
    <property type="molecule type" value="Genomic_DNA"/>
</dbReference>
<dbReference type="InterPro" id="IPR049288">
    <property type="entry name" value="DUF447_C"/>
</dbReference>
<feature type="domain" description="DUF447" evidence="1">
    <location>
        <begin position="4"/>
        <end position="118"/>
    </location>
</feature>
<evidence type="ECO:0000313" key="4">
    <source>
        <dbReference type="Proteomes" id="UP000240010"/>
    </source>
</evidence>
<proteinExistence type="predicted"/>
<evidence type="ECO:0008006" key="5">
    <source>
        <dbReference type="Google" id="ProtNLM"/>
    </source>
</evidence>
<evidence type="ECO:0000313" key="3">
    <source>
        <dbReference type="EMBL" id="PPK74830.1"/>
    </source>
</evidence>
<gene>
    <name evidence="3" type="ORF">B0F87_10773</name>
</gene>
<dbReference type="SUPFAM" id="SSF50475">
    <property type="entry name" value="FMN-binding split barrel"/>
    <property type="match status" value="1"/>
</dbReference>
<dbReference type="Gene3D" id="1.20.58.290">
    <property type="entry name" value="Hypothetical membrane protein ta0354_69_121"/>
    <property type="match status" value="1"/>
</dbReference>
<dbReference type="Gene3D" id="2.30.110.10">
    <property type="entry name" value="Electron Transport, Fmn-binding Protein, Chain A"/>
    <property type="match status" value="1"/>
</dbReference>
<name>A0A2S6HBJ4_9GAMM</name>
<dbReference type="Pfam" id="PF20766">
    <property type="entry name" value="DUF447_C"/>
    <property type="match status" value="1"/>
</dbReference>
<reference evidence="3 4" key="1">
    <citation type="submission" date="2018-02" db="EMBL/GenBank/DDBJ databases">
        <title>Subsurface microbial communities from deep shales in Ohio and West Virginia, USA.</title>
        <authorList>
            <person name="Wrighton K."/>
        </authorList>
    </citation>
    <scope>NUCLEOTIDE SEQUENCE [LARGE SCALE GENOMIC DNA]</scope>
    <source>
        <strain evidence="3 4">OWC-DMM</strain>
    </source>
</reference>
<sequence>MIQETIVITQNSSGLAHIAPMGIHIPAEAQDEFIILPFRPSTTLNNLLESKTAVINYCDDVRVFAGCLTGRRDWPLKPAEKINGQVLACALAHTEVELVRVEDDETRPKLFCKAVHTANHAPFKGFNRAQYSVLEAAILISRLNMIPLEKIQTEIDYLRIGLEKTAGDRELEAWGWLMTVIENHIAKEGVYAGNLPGAGSAISKEGVNAASQSGTGAAKAGIGS</sequence>
<dbReference type="Pfam" id="PF04289">
    <property type="entry name" value="DUF447_N"/>
    <property type="match status" value="1"/>
</dbReference>
<comment type="caution">
    <text evidence="3">The sequence shown here is derived from an EMBL/GenBank/DDBJ whole genome shotgun (WGS) entry which is preliminary data.</text>
</comment>
<protein>
    <recommendedName>
        <fullName evidence="5">DUF447 family protein</fullName>
    </recommendedName>
</protein>
<evidence type="ECO:0000259" key="1">
    <source>
        <dbReference type="Pfam" id="PF04289"/>
    </source>
</evidence>
<dbReference type="Proteomes" id="UP000240010">
    <property type="component" value="Unassembled WGS sequence"/>
</dbReference>
<dbReference type="InterPro" id="IPR012349">
    <property type="entry name" value="Split_barrel_FMN-bd"/>
</dbReference>
<dbReference type="InterPro" id="IPR007386">
    <property type="entry name" value="DUF447_N"/>
</dbReference>